<comment type="caution">
    <text evidence="5">The sequence shown here is derived from an EMBL/GenBank/DDBJ whole genome shotgun (WGS) entry which is preliminary data.</text>
</comment>
<dbReference type="EMBL" id="NTFS01000004">
    <property type="protein sequence ID" value="PAX60638.1"/>
    <property type="molecule type" value="Genomic_DNA"/>
</dbReference>
<dbReference type="AlphaFoldDB" id="A0A2A2TR57"/>
<evidence type="ECO:0000256" key="3">
    <source>
        <dbReference type="ARBA" id="ARBA00022738"/>
    </source>
</evidence>
<dbReference type="OrthoDB" id="516013at2"/>
<dbReference type="RefSeq" id="WP_095719876.1">
    <property type="nucleotide sequence ID" value="NZ_NTFS01000004.1"/>
</dbReference>
<keyword evidence="4" id="KW-0456">Lyase</keyword>
<protein>
    <recommendedName>
        <fullName evidence="7">HEAT repeat domain-containing protein</fullName>
    </recommendedName>
</protein>
<dbReference type="InterPro" id="IPR011989">
    <property type="entry name" value="ARM-like"/>
</dbReference>
<dbReference type="GO" id="GO:0016829">
    <property type="term" value="F:lyase activity"/>
    <property type="evidence" value="ECO:0007669"/>
    <property type="project" value="UniProtKB-KW"/>
</dbReference>
<name>A0A2A2TR57_9CYAN</name>
<keyword evidence="6" id="KW-1185">Reference proteome</keyword>
<gene>
    <name evidence="5" type="ORF">CK510_00860</name>
</gene>
<keyword evidence="2" id="KW-0042">Antenna complex</keyword>
<evidence type="ECO:0008006" key="7">
    <source>
        <dbReference type="Google" id="ProtNLM"/>
    </source>
</evidence>
<organism evidence="5 6">
    <name type="scientific">Brunnivagina elsteri CCALA 953</name>
    <dbReference type="NCBI Taxonomy" id="987040"/>
    <lineage>
        <taxon>Bacteria</taxon>
        <taxon>Bacillati</taxon>
        <taxon>Cyanobacteriota</taxon>
        <taxon>Cyanophyceae</taxon>
        <taxon>Nostocales</taxon>
        <taxon>Calotrichaceae</taxon>
        <taxon>Brunnivagina</taxon>
    </lineage>
</organism>
<dbReference type="Pfam" id="PF13646">
    <property type="entry name" value="HEAT_2"/>
    <property type="match status" value="1"/>
</dbReference>
<evidence type="ECO:0000313" key="6">
    <source>
        <dbReference type="Proteomes" id="UP000218238"/>
    </source>
</evidence>
<dbReference type="Proteomes" id="UP000218238">
    <property type="component" value="Unassembled WGS sequence"/>
</dbReference>
<evidence type="ECO:0000256" key="4">
    <source>
        <dbReference type="ARBA" id="ARBA00023239"/>
    </source>
</evidence>
<accession>A0A2A2TR57</accession>
<proteinExistence type="inferred from homology"/>
<dbReference type="SUPFAM" id="SSF48371">
    <property type="entry name" value="ARM repeat"/>
    <property type="match status" value="1"/>
</dbReference>
<dbReference type="InterPro" id="IPR004155">
    <property type="entry name" value="PBS_lyase_HEAT"/>
</dbReference>
<reference evidence="5 6" key="1">
    <citation type="submission" date="2017-08" db="EMBL/GenBank/DDBJ databases">
        <title>Draft genome sequence of filamentous cyanobacterium Calothrix elsteri CCALA 953.</title>
        <authorList>
            <person name="Gagunashvili A.N."/>
            <person name="Elster J."/>
            <person name="Andresson O.S."/>
        </authorList>
    </citation>
    <scope>NUCLEOTIDE SEQUENCE [LARGE SCALE GENOMIC DNA]</scope>
    <source>
        <strain evidence="5 6">CCALA 953</strain>
    </source>
</reference>
<comment type="similarity">
    <text evidence="1">Belongs to the CpcE/RpcE/PecE family.</text>
</comment>
<evidence type="ECO:0000313" key="5">
    <source>
        <dbReference type="EMBL" id="PAX60638.1"/>
    </source>
</evidence>
<sequence>MTIRQEYLLMAVDSLCKLLLEDKNPQIRAKAAESLGKISSELAIPALCQALQQDTDINVRFQAADALVLIVNPESVKLMSETPKYQNNFNAPISNFNQGDVKIEGDQVGIQNNYAPTRNVIELTNKLEQILETLPKNNPPQELFIAELEEVIQTYPITSAEDKRLFNIQFEQSIRTKSQIAQILLQGGIELIKILCPPLGIPIEMGKKWLKTAEKIK</sequence>
<dbReference type="GO" id="GO:0030089">
    <property type="term" value="C:phycobilisome"/>
    <property type="evidence" value="ECO:0007669"/>
    <property type="project" value="UniProtKB-KW"/>
</dbReference>
<evidence type="ECO:0000256" key="1">
    <source>
        <dbReference type="ARBA" id="ARBA00009299"/>
    </source>
</evidence>
<dbReference type="InterPro" id="IPR016024">
    <property type="entry name" value="ARM-type_fold"/>
</dbReference>
<keyword evidence="3" id="KW-0605">Phycobilisome</keyword>
<dbReference type="SMART" id="SM00567">
    <property type="entry name" value="EZ_HEAT"/>
    <property type="match status" value="1"/>
</dbReference>
<evidence type="ECO:0000256" key="2">
    <source>
        <dbReference type="ARBA" id="ARBA00022549"/>
    </source>
</evidence>
<dbReference type="Gene3D" id="1.25.10.10">
    <property type="entry name" value="Leucine-rich Repeat Variant"/>
    <property type="match status" value="1"/>
</dbReference>